<feature type="signal peptide" evidence="3">
    <location>
        <begin position="1"/>
        <end position="21"/>
    </location>
</feature>
<proteinExistence type="predicted"/>
<feature type="region of interest" description="Disordered" evidence="1">
    <location>
        <begin position="618"/>
        <end position="656"/>
    </location>
</feature>
<evidence type="ECO:0000313" key="5">
    <source>
        <dbReference type="Proteomes" id="UP000186817"/>
    </source>
</evidence>
<feature type="compositionally biased region" description="Polar residues" evidence="1">
    <location>
        <begin position="883"/>
        <end position="897"/>
    </location>
</feature>
<keyword evidence="2" id="KW-0472">Membrane</keyword>
<feature type="region of interest" description="Disordered" evidence="1">
    <location>
        <begin position="1658"/>
        <end position="1678"/>
    </location>
</feature>
<feature type="region of interest" description="Disordered" evidence="1">
    <location>
        <begin position="1783"/>
        <end position="1817"/>
    </location>
</feature>
<comment type="caution">
    <text evidence="4">The sequence shown here is derived from an EMBL/GenBank/DDBJ whole genome shotgun (WGS) entry which is preliminary data.</text>
</comment>
<gene>
    <name evidence="4" type="ORF">AK812_SmicGene7513</name>
</gene>
<name>A0A1Q9ENG3_SYMMI</name>
<protein>
    <recommendedName>
        <fullName evidence="6">Copia protein</fullName>
    </recommendedName>
</protein>
<feature type="compositionally biased region" description="Basic residues" evidence="1">
    <location>
        <begin position="1787"/>
        <end position="1803"/>
    </location>
</feature>
<feature type="transmembrane region" description="Helical" evidence="2">
    <location>
        <begin position="1375"/>
        <end position="1401"/>
    </location>
</feature>
<feature type="chain" id="PRO_5010337865" description="Copia protein" evidence="3">
    <location>
        <begin position="22"/>
        <end position="2091"/>
    </location>
</feature>
<sequence>MRIAYVSKRFFFLFQLPSVIASLHSDMAGFAAEHEIQDGPLTFEEACAHVSGQKLQGPEAHPMKSDRAPGDVQISDLPIRRLEPTSAKVEQFADILLQHPVNFDEGLFANMYKLCYEGKYGQLPPPFCLAKSPNCPFTIQFVILPSPAPEDADPNVNYHHIIKHVYLHRNKQNARDCVAMCYGDPMRFEWGNSARHGLAALNHMLDRMGGRQLRHWIIKPRYEKKLTLDQEQRAKGYLYIKQHGPRCNNKNQFMEWTDEQIHTPGGILENWPEAKVKEALHNHMKGRQNAKTLELWPFTFKTFVPWFMDLVLAKMLPSMRQNSITWIGRTRTGKSLGSKIVLFMQSKFEIEAASRSDIIPSIVTAKHLDFFKAEPLTRFKPGVFDDGLLQRMDASFLKAFLNPSEEDATVWARYSSAHFDQGAGRHACNNPYDRDVDVDLYKTMSASKLWQANHDKFLKLIKPSFLAVEDDEDMDAILARTHLIVITDNGLYYRLASTSKDPVSFIAWDPKEPKDLMDAAHQPIFRKYKMNPHLQEYPENYDEDLAWSQELLRRLLNGENIPRSITVRLATNVFGTSSERPSISSHPALLPDHDLRVKVKKEKVERAFRSLKGSSTEIINLDSPSPRKSTATSSIVSLPPPKRAKGPPNPDFASLDHVPDTLEQDLEILVDMQPDDMDITEFHPYTYAMAVHFETRDDFLKAVERCDFINRADFLRIVKNSLVGNMGSLPNTETTKALLVAQHFRLVPPSYECEECDSNYILSCRRGRYQWRGPRYDGGCPRCNGKEYNAAAIGFFKGEYQTLWLDKLDALVMWVKDYSRTTICIELHDHHHATIDGWLASFQHVVSNWAKLQLDSGFNHPFFKDMEMQPHMRRRVSLKKPASHTTQKRPATQQRPSTVVLKKPSTALQKHILKKNQKRIFIADESFLNKKKPGKLSKYGRPQKDQIWIWGAVLENNIKTHFLFRILEHPADALDGKPRGHKEMLRNIRSLGLRSGDTFVSDKWKATVSSLKAYHVETGLTTRTLPHEVVNHSEGEIVNSNGFTTNPIEAKWAVMKRWIRKRGGGVLPKHGDREKWAALIYEYQGRNLLMTREHHGIHHDRIRVLRLRAVLNLFAVTPFSDSVAERILTDAELHELNLLSMSTLIFDEGYGAVVTSYNSTTGTAVTLLYNTSGEKEPGRRSQWQAIHSHDQGERVLGVQNALLEPWCSYAERLTLSRWPQSRKPPAGRAMWSRCSHPLDLVQTLSLRFEDEDVESQYLRHIATRGPGGCLLGCFVFFWPWTAWELGALMNESGGEHLSWTRIAHYSAAFSLTAAASLLTFVMWLSWLGQARWLAEFLYLELLWVLLGAGGFTVLASTQHQELAVGAPPNHEWWVAALAVVVLCCWPVRCQISWLTLLAAILTSSFDGRISWQNGTLLCGFLACVCRLSWLAEKYHRYSWLRQLEEESNKPVPPNSASPILPMLCTSEASSSRGDANASIVMDERLFRKDMSLKKSASSGKWRSQVHKTSSASNIPGMVEGHLFSSARDISREASMSQDVFPAMSSRRSEKMNWVILPLQQDLTVREVPFEVRLQIGYDIAGKHLSCIFEQTPDFDFHRMKEPFYCLSVHLRLAMGPTKATLCLLRTGLVEPAWLAMFHSISEESESYLMLQPAPSLTSESLSRDRDRETGPATYGRRRSSPAALSFAKVEVPSLRNLQQRIRGPKREKVNSCTSVSGISPSHASQLRRGESAASAFLTGSLAYSVDSSLPVQTNFDFGATAEVETQTDPTGVDASSQTLQIGEARCRKCARPPRPTKQRRPRMSSKSAAGPDADMENEVGLNAEEGDSTKSCGGVSFAEKNGMMKVWKDASELRSRVVVRGCFQHVEKSEEDSLFASTPSLVTMGLLLCMALARNWGIILGDVSTAFLHATVSGEVFVCAPEEGIQCMAFGKRRICGRNISPRTAVGKLLWLVLVTGRSAYATKELGRDAKGSNGRNSGTVLAIAQTANARVTEVLSHAQALLMVIQGGWQLHAGPDDTAPWLQSFTINDFVAESQEDFIEITIENGKLVMAGGELSLDEDGFLHRYGRSGSHLMYIRLEDPVFTVHRGSF</sequence>
<keyword evidence="2" id="KW-0812">Transmembrane</keyword>
<accession>A0A1Q9ENG3</accession>
<evidence type="ECO:0000313" key="4">
    <source>
        <dbReference type="EMBL" id="OLQ08931.1"/>
    </source>
</evidence>
<keyword evidence="2" id="KW-1133">Transmembrane helix</keyword>
<evidence type="ECO:0008006" key="6">
    <source>
        <dbReference type="Google" id="ProtNLM"/>
    </source>
</evidence>
<evidence type="ECO:0000256" key="2">
    <source>
        <dbReference type="SAM" id="Phobius"/>
    </source>
</evidence>
<feature type="compositionally biased region" description="Polar residues" evidence="1">
    <location>
        <begin position="618"/>
        <end position="636"/>
    </location>
</feature>
<dbReference type="OrthoDB" id="413361at2759"/>
<organism evidence="4 5">
    <name type="scientific">Symbiodinium microadriaticum</name>
    <name type="common">Dinoflagellate</name>
    <name type="synonym">Zooxanthella microadriatica</name>
    <dbReference type="NCBI Taxonomy" id="2951"/>
    <lineage>
        <taxon>Eukaryota</taxon>
        <taxon>Sar</taxon>
        <taxon>Alveolata</taxon>
        <taxon>Dinophyceae</taxon>
        <taxon>Suessiales</taxon>
        <taxon>Symbiodiniaceae</taxon>
        <taxon>Symbiodinium</taxon>
    </lineage>
</organism>
<keyword evidence="3" id="KW-0732">Signal</keyword>
<feature type="region of interest" description="Disordered" evidence="1">
    <location>
        <begin position="874"/>
        <end position="898"/>
    </location>
</feature>
<evidence type="ECO:0000256" key="3">
    <source>
        <dbReference type="SAM" id="SignalP"/>
    </source>
</evidence>
<feature type="transmembrane region" description="Helical" evidence="2">
    <location>
        <begin position="1302"/>
        <end position="1324"/>
    </location>
</feature>
<feature type="transmembrane region" description="Helical" evidence="2">
    <location>
        <begin position="1413"/>
        <end position="1431"/>
    </location>
</feature>
<reference evidence="4 5" key="1">
    <citation type="submission" date="2016-02" db="EMBL/GenBank/DDBJ databases">
        <title>Genome analysis of coral dinoflagellate symbionts highlights evolutionary adaptations to a symbiotic lifestyle.</title>
        <authorList>
            <person name="Aranda M."/>
            <person name="Li Y."/>
            <person name="Liew Y.J."/>
            <person name="Baumgarten S."/>
            <person name="Simakov O."/>
            <person name="Wilson M."/>
            <person name="Piel J."/>
            <person name="Ashoor H."/>
            <person name="Bougouffa S."/>
            <person name="Bajic V.B."/>
            <person name="Ryu T."/>
            <person name="Ravasi T."/>
            <person name="Bayer T."/>
            <person name="Micklem G."/>
            <person name="Kim H."/>
            <person name="Bhak J."/>
            <person name="Lajeunesse T.C."/>
            <person name="Voolstra C.R."/>
        </authorList>
    </citation>
    <scope>NUCLEOTIDE SEQUENCE [LARGE SCALE GENOMIC DNA]</scope>
    <source>
        <strain evidence="4 5">CCMP2467</strain>
    </source>
</reference>
<evidence type="ECO:0000256" key="1">
    <source>
        <dbReference type="SAM" id="MobiDB-lite"/>
    </source>
</evidence>
<keyword evidence="5" id="KW-1185">Reference proteome</keyword>
<feature type="transmembrane region" description="Helical" evidence="2">
    <location>
        <begin position="1336"/>
        <end position="1355"/>
    </location>
</feature>
<dbReference type="Proteomes" id="UP000186817">
    <property type="component" value="Unassembled WGS sequence"/>
</dbReference>
<dbReference type="EMBL" id="LSRX01000107">
    <property type="protein sequence ID" value="OLQ08931.1"/>
    <property type="molecule type" value="Genomic_DNA"/>
</dbReference>